<evidence type="ECO:0000313" key="5">
    <source>
        <dbReference type="Proteomes" id="UP001341281"/>
    </source>
</evidence>
<evidence type="ECO:0000256" key="1">
    <source>
        <dbReference type="SAM" id="MobiDB-lite"/>
    </source>
</evidence>
<evidence type="ECO:0000313" key="4">
    <source>
        <dbReference type="EMBL" id="WVZ61359.1"/>
    </source>
</evidence>
<evidence type="ECO:0000259" key="2">
    <source>
        <dbReference type="Pfam" id="PF04784"/>
    </source>
</evidence>
<proteinExistence type="predicted"/>
<reference evidence="4 5" key="1">
    <citation type="submission" date="2024-02" db="EMBL/GenBank/DDBJ databases">
        <title>High-quality chromosome-scale genome assembly of Pensacola bahiagrass (Paspalum notatum Flugge var. saurae).</title>
        <authorList>
            <person name="Vega J.M."/>
            <person name="Podio M."/>
            <person name="Orjuela J."/>
            <person name="Siena L.A."/>
            <person name="Pessino S.C."/>
            <person name="Combes M.C."/>
            <person name="Mariac C."/>
            <person name="Albertini E."/>
            <person name="Pupilli F."/>
            <person name="Ortiz J.P.A."/>
            <person name="Leblanc O."/>
        </authorList>
    </citation>
    <scope>NUCLEOTIDE SEQUENCE [LARGE SCALE GENOMIC DNA]</scope>
    <source>
        <strain evidence="4">R1</strain>
        <tissue evidence="4">Leaf</tissue>
    </source>
</reference>
<dbReference type="PANTHER" id="PTHR46248:SF6">
    <property type="entry name" value="OS03G0859900 PROTEIN"/>
    <property type="match status" value="1"/>
</dbReference>
<accession>A0AAQ3SWV7</accession>
<dbReference type="Proteomes" id="UP001341281">
    <property type="component" value="Chromosome 02"/>
</dbReference>
<name>A0AAQ3SWV7_PASNO</name>
<feature type="compositionally biased region" description="Low complexity" evidence="1">
    <location>
        <begin position="352"/>
        <end position="366"/>
    </location>
</feature>
<evidence type="ECO:0000259" key="3">
    <source>
        <dbReference type="Pfam" id="PF14389"/>
    </source>
</evidence>
<dbReference type="InterPro" id="IPR025757">
    <property type="entry name" value="MIP1_Leuzipper"/>
</dbReference>
<feature type="domain" description="DUF547" evidence="2">
    <location>
        <begin position="431"/>
        <end position="561"/>
    </location>
</feature>
<feature type="region of interest" description="Disordered" evidence="1">
    <location>
        <begin position="248"/>
        <end position="292"/>
    </location>
</feature>
<organism evidence="4 5">
    <name type="scientific">Paspalum notatum var. saurae</name>
    <dbReference type="NCBI Taxonomy" id="547442"/>
    <lineage>
        <taxon>Eukaryota</taxon>
        <taxon>Viridiplantae</taxon>
        <taxon>Streptophyta</taxon>
        <taxon>Embryophyta</taxon>
        <taxon>Tracheophyta</taxon>
        <taxon>Spermatophyta</taxon>
        <taxon>Magnoliopsida</taxon>
        <taxon>Liliopsida</taxon>
        <taxon>Poales</taxon>
        <taxon>Poaceae</taxon>
        <taxon>PACMAD clade</taxon>
        <taxon>Panicoideae</taxon>
        <taxon>Andropogonodae</taxon>
        <taxon>Paspaleae</taxon>
        <taxon>Paspalinae</taxon>
        <taxon>Paspalum</taxon>
    </lineage>
</organism>
<dbReference type="Pfam" id="PF14389">
    <property type="entry name" value="Lzipper-MIP1"/>
    <property type="match status" value="1"/>
</dbReference>
<evidence type="ECO:0008006" key="6">
    <source>
        <dbReference type="Google" id="ProtNLM"/>
    </source>
</evidence>
<feature type="compositionally biased region" description="Basic residues" evidence="1">
    <location>
        <begin position="260"/>
        <end position="271"/>
    </location>
</feature>
<feature type="region of interest" description="Disordered" evidence="1">
    <location>
        <begin position="1"/>
        <end position="51"/>
    </location>
</feature>
<feature type="compositionally biased region" description="Low complexity" evidence="1">
    <location>
        <begin position="1"/>
        <end position="11"/>
    </location>
</feature>
<keyword evidence="5" id="KW-1185">Reference proteome</keyword>
<protein>
    <recommendedName>
        <fullName evidence="6">DUF547 domain-containing protein</fullName>
    </recommendedName>
</protein>
<dbReference type="EMBL" id="CP144746">
    <property type="protein sequence ID" value="WVZ61359.1"/>
    <property type="molecule type" value="Genomic_DNA"/>
</dbReference>
<feature type="region of interest" description="Disordered" evidence="1">
    <location>
        <begin position="352"/>
        <end position="374"/>
    </location>
</feature>
<feature type="domain" description="Ternary complex factor MIP1 leucine-zipper" evidence="3">
    <location>
        <begin position="47"/>
        <end position="122"/>
    </location>
</feature>
<feature type="compositionally biased region" description="Low complexity" evidence="1">
    <location>
        <begin position="37"/>
        <end position="47"/>
    </location>
</feature>
<sequence length="645" mass="71816">MAMAMPHHQLQAPPPPDLQQQQQQSAVPDHRPPPVSQRTRGPRTTTTQRRRQALEQEVAELKQQLSNEQTVHDILERALQQQQLPMSIPAFIPAKAKELLAELVLVEEEIARLENHIHTMKKNQQACSQRTTSCCMMMQQQQTPLHQNQMMPSSCSRSTTTTTTTATTAAAAETTCNNSNSNNSNAETIKSMFFISQAMAMDGEYLSSSSKVKSPGRRASVAHAAAAAGGMSMSMMMTSPKNSISYSNNVFALPSPRHSMEKHHHHHHHHPSPPDDVALLQQQPPPPPPNKLSERIVKCLVCIFIRLLRSSRVAEMAADKSSSATAGISLHQQQQAGMGSFRMDTALSCLSSSSGSGSSSSSSSKQRGGGQGQQDHYGIFGIPDAIVRDIGPYKNLVRFTSTSLDLRGFSTSPLLTKLRNMLEALQRVDLRQLTHNQKLAFWLNVYNTCIMNGILQHGVPSNPDKLLALKNKATINVSGQQFNALVIENFILRQPSSVKEEFWRCDVDVEEQAVREVYGLKTSEPNILFALCCGIRSSPALRIYKADRVSMDLDKAKLEYLQASLVVTTTRRVMIPSLMHSSMHDFAKDMESLVRWICEQLPTSWSLRKSMVECLLSLRGRASKLEEVVEIIPFDYDFQYLLPMM</sequence>
<gene>
    <name evidence="4" type="ORF">U9M48_011254</name>
</gene>
<dbReference type="PANTHER" id="PTHR46248">
    <property type="entry name" value="EXPRESSED PROTEIN"/>
    <property type="match status" value="1"/>
</dbReference>
<dbReference type="Pfam" id="PF04784">
    <property type="entry name" value="DUF547"/>
    <property type="match status" value="1"/>
</dbReference>
<dbReference type="AlphaFoldDB" id="A0AAQ3SWV7"/>
<dbReference type="InterPro" id="IPR006869">
    <property type="entry name" value="DUF547"/>
</dbReference>